<feature type="compositionally biased region" description="Basic and acidic residues" evidence="2">
    <location>
        <begin position="790"/>
        <end position="806"/>
    </location>
</feature>
<feature type="compositionally biased region" description="Polar residues" evidence="2">
    <location>
        <begin position="755"/>
        <end position="765"/>
    </location>
</feature>
<feature type="region of interest" description="Disordered" evidence="2">
    <location>
        <begin position="1"/>
        <end position="90"/>
    </location>
</feature>
<protein>
    <submittedName>
        <fullName evidence="3">BQ2448_7362 protein</fullName>
    </submittedName>
</protein>
<keyword evidence="1" id="KW-0560">Oxidoreductase</keyword>
<organism evidence="3 4">
    <name type="scientific">Microbotryum intermedium</name>
    <dbReference type="NCBI Taxonomy" id="269621"/>
    <lineage>
        <taxon>Eukaryota</taxon>
        <taxon>Fungi</taxon>
        <taxon>Dikarya</taxon>
        <taxon>Basidiomycota</taxon>
        <taxon>Pucciniomycotina</taxon>
        <taxon>Microbotryomycetes</taxon>
        <taxon>Microbotryales</taxon>
        <taxon>Microbotryaceae</taxon>
        <taxon>Microbotryum</taxon>
    </lineage>
</organism>
<dbReference type="OrthoDB" id="10004862at2759"/>
<reference evidence="4" key="1">
    <citation type="submission" date="2016-09" db="EMBL/GenBank/DDBJ databases">
        <authorList>
            <person name="Jeantristanb JTB J.-T."/>
            <person name="Ricardo R."/>
        </authorList>
    </citation>
    <scope>NUCLEOTIDE SEQUENCE [LARGE SCALE GENOMIC DNA]</scope>
</reference>
<feature type="compositionally biased region" description="Low complexity" evidence="2">
    <location>
        <begin position="722"/>
        <end position="733"/>
    </location>
</feature>
<evidence type="ECO:0000313" key="4">
    <source>
        <dbReference type="Proteomes" id="UP000198372"/>
    </source>
</evidence>
<feature type="compositionally biased region" description="Low complexity" evidence="2">
    <location>
        <begin position="1"/>
        <end position="20"/>
    </location>
</feature>
<dbReference type="PANTHER" id="PTHR35870">
    <property type="entry name" value="PROTEIN, PUTATIVE (AFU_ORTHOLOGUE AFUA_5G03330)-RELATED"/>
    <property type="match status" value="1"/>
</dbReference>
<proteinExistence type="predicted"/>
<feature type="region of interest" description="Disordered" evidence="2">
    <location>
        <begin position="691"/>
        <end position="775"/>
    </location>
</feature>
<dbReference type="AlphaFoldDB" id="A0A238FQR6"/>
<dbReference type="Proteomes" id="UP000198372">
    <property type="component" value="Unassembled WGS sequence"/>
</dbReference>
<dbReference type="EMBL" id="FMSP01000018">
    <property type="protein sequence ID" value="SCV73436.1"/>
    <property type="molecule type" value="Genomic_DNA"/>
</dbReference>
<sequence length="816" mass="89492">MAPFPSRRSSSASILPTSIAHHPQPQPSGTTSYPPANGTHDGSTSSHQDGSAPTSPRVSSPAPSTSGLTPKQLYGGVDEPQAGLIHGPGRSYESKKVVRQLLEENHITKHTYFNDDGFHNHAAHHLLASYSLGAPASLLKSIWEVHLIEGTKPMLPLHPIGLTEANWTKHLGNEKFYPNYLAFFMRQIKEVPLATSQYAERKSSVIPVLERYLLGGQGQMLVRAVSGALHGLINIGYGVEFGLDALVAEGLAQSAVTSPQVSPLFDAAWPPPQRTQTAMQFTLSSALSSFKLGSGSFGTMPIASPSDSFVQTAARLPRERRVPREGLAGFTILERILHDARLAPNVAVFEKDFPKLGNLLKRRADVIIEWCDEWKFSCDVSPDYGEEHQAKRKEGTPLKTPNWEEVVEKCEELMWMATVSQRRGEDPPPPPFFFLIAFLTRVGARAQVLYASSSRPGYACKPKMDFFIMHGLTSVLFLPAILEAVSPHFRPYILHTHFRMIVSYWISRGRPNLWVKETLMAAPLYPMPPDAASPSTSAVARYLASLRRKEESESGSDGVPKTPQVDANGRLRLEEELAEATDTPMDLLGGGNPWSTVLASAVDHPDDHVAKVIRSLAFAATHFGQSPAGFYQSSLPGTEIMDGSIFIRAAGMTLQAMGWCHEGESPGSWDRSGIGFESAWDNEPRISGYDFHASRSSSSSFKGKQRLERPDDQEEDDFVGAPGSRSRSNSPPRFGQGLGFEPLMPASPARAVWATSHSRPGSGASTPRDGRTLTPIISEDALETRLMVGRGDEVEREEEARRRRDAEEDEDRELMA</sequence>
<dbReference type="Pfam" id="PF14027">
    <property type="entry name" value="Questin_oxidase"/>
    <property type="match status" value="1"/>
</dbReference>
<name>A0A238FQR6_9BASI</name>
<evidence type="ECO:0000313" key="3">
    <source>
        <dbReference type="EMBL" id="SCV73436.1"/>
    </source>
</evidence>
<feature type="region of interest" description="Disordered" evidence="2">
    <location>
        <begin position="787"/>
        <end position="816"/>
    </location>
</feature>
<accession>A0A238FQR6</accession>
<feature type="compositionally biased region" description="Acidic residues" evidence="2">
    <location>
        <begin position="807"/>
        <end position="816"/>
    </location>
</feature>
<keyword evidence="4" id="KW-1185">Reference proteome</keyword>
<evidence type="ECO:0000256" key="1">
    <source>
        <dbReference type="ARBA" id="ARBA00023002"/>
    </source>
</evidence>
<dbReference type="InterPro" id="IPR025337">
    <property type="entry name" value="Questin_oxidase-like"/>
</dbReference>
<dbReference type="GO" id="GO:0016491">
    <property type="term" value="F:oxidoreductase activity"/>
    <property type="evidence" value="ECO:0007669"/>
    <property type="project" value="UniProtKB-KW"/>
</dbReference>
<dbReference type="STRING" id="269621.A0A238FQR6"/>
<gene>
    <name evidence="3" type="ORF">BQ2448_7362</name>
</gene>
<evidence type="ECO:0000256" key="2">
    <source>
        <dbReference type="SAM" id="MobiDB-lite"/>
    </source>
</evidence>
<feature type="region of interest" description="Disordered" evidence="2">
    <location>
        <begin position="549"/>
        <end position="570"/>
    </location>
</feature>
<feature type="compositionally biased region" description="Polar residues" evidence="2">
    <location>
        <begin position="27"/>
        <end position="69"/>
    </location>
</feature>
<dbReference type="PANTHER" id="PTHR35870:SF1">
    <property type="entry name" value="PROTEIN, PUTATIVE (AFU_ORTHOLOGUE AFUA_5G03330)-RELATED"/>
    <property type="match status" value="1"/>
</dbReference>